<dbReference type="PANTHER" id="PTHR42815:SF2">
    <property type="entry name" value="FAD-BINDING, PUTATIVE (AFU_ORTHOLOGUE AFUA_6G07600)-RELATED"/>
    <property type="match status" value="1"/>
</dbReference>
<keyword evidence="3" id="KW-1185">Reference proteome</keyword>
<name>A0A1C1A6D8_9BACL</name>
<evidence type="ECO:0000313" key="3">
    <source>
        <dbReference type="Proteomes" id="UP000093309"/>
    </source>
</evidence>
<gene>
    <name evidence="2" type="ORF">A8709_01390</name>
</gene>
<feature type="domain" description="Pyridoxamine 5'-phosphate oxidase N-terminal" evidence="1">
    <location>
        <begin position="44"/>
        <end position="165"/>
    </location>
</feature>
<dbReference type="Gene3D" id="2.30.110.10">
    <property type="entry name" value="Electron Transport, Fmn-binding Protein, Chain A"/>
    <property type="match status" value="1"/>
</dbReference>
<dbReference type="NCBIfam" id="TIGR04025">
    <property type="entry name" value="PPOX_FMN_DR2398"/>
    <property type="match status" value="1"/>
</dbReference>
<dbReference type="RefSeq" id="WP_065850904.1">
    <property type="nucleotide sequence ID" value="NZ_LYPC01000011.1"/>
</dbReference>
<dbReference type="STRING" id="512399.A8709_01390"/>
<dbReference type="Pfam" id="PF01243">
    <property type="entry name" value="PNPOx_N"/>
    <property type="match status" value="1"/>
</dbReference>
<protein>
    <submittedName>
        <fullName evidence="2">Phosphohydrolase</fullName>
    </submittedName>
</protein>
<reference evidence="3" key="1">
    <citation type="submission" date="2016-05" db="EMBL/GenBank/DDBJ databases">
        <title>Paenibacillus oryzae. sp. nov., isolated from the rice root.</title>
        <authorList>
            <person name="Zhang J."/>
            <person name="Zhang X."/>
        </authorList>
    </citation>
    <scope>NUCLEOTIDE SEQUENCE [LARGE SCALE GENOMIC DNA]</scope>
    <source>
        <strain evidence="3">KCTC13222</strain>
    </source>
</reference>
<dbReference type="InterPro" id="IPR012349">
    <property type="entry name" value="Split_barrel_FMN-bd"/>
</dbReference>
<dbReference type="EMBL" id="LYPC01000011">
    <property type="protein sequence ID" value="OCT16129.1"/>
    <property type="molecule type" value="Genomic_DNA"/>
</dbReference>
<dbReference type="PANTHER" id="PTHR42815">
    <property type="entry name" value="FAD-BINDING, PUTATIVE (AFU_ORTHOLOGUE AFUA_6G07600)-RELATED"/>
    <property type="match status" value="1"/>
</dbReference>
<evidence type="ECO:0000259" key="1">
    <source>
        <dbReference type="Pfam" id="PF01243"/>
    </source>
</evidence>
<accession>A0A1C1A6D8</accession>
<evidence type="ECO:0000313" key="2">
    <source>
        <dbReference type="EMBL" id="OCT16129.1"/>
    </source>
</evidence>
<organism evidence="2 3">
    <name type="scientific">Paenibacillus pectinilyticus</name>
    <dbReference type="NCBI Taxonomy" id="512399"/>
    <lineage>
        <taxon>Bacteria</taxon>
        <taxon>Bacillati</taxon>
        <taxon>Bacillota</taxon>
        <taxon>Bacilli</taxon>
        <taxon>Bacillales</taxon>
        <taxon>Paenibacillaceae</taxon>
        <taxon>Paenibacillus</taxon>
    </lineage>
</organism>
<proteinExistence type="predicted"/>
<keyword evidence="2" id="KW-0378">Hydrolase</keyword>
<dbReference type="SUPFAM" id="SSF50475">
    <property type="entry name" value="FMN-binding split barrel"/>
    <property type="match status" value="1"/>
</dbReference>
<dbReference type="GO" id="GO:0016787">
    <property type="term" value="F:hydrolase activity"/>
    <property type="evidence" value="ECO:0007669"/>
    <property type="project" value="UniProtKB-KW"/>
</dbReference>
<sequence length="206" mass="22813">MDIIKDSTSSTVPPFPGIIHSIDEIRADIGEAHPAVLHKVINHIDEHARAFIAKSPLFYVSTSNAEGLCDLSPRGDGAGFVHVLDERRFVYPERLGNRRLDSLQNLLTNPQVGLLFIIPGVDMVLRVNGRAYVTKDEELLATMKLNGKPPIAAVGVEVQECFVHCSRALKLSKIWEPETWVPENEQPDGMDMFRAHVALNGIALED</sequence>
<dbReference type="Proteomes" id="UP000093309">
    <property type="component" value="Unassembled WGS sequence"/>
</dbReference>
<dbReference type="InterPro" id="IPR011576">
    <property type="entry name" value="Pyridox_Oxase_N"/>
</dbReference>
<dbReference type="AlphaFoldDB" id="A0A1C1A6D8"/>
<dbReference type="InterPro" id="IPR024029">
    <property type="entry name" value="Pyridox_Oxase_FMN-dep"/>
</dbReference>
<dbReference type="OrthoDB" id="9796486at2"/>
<comment type="caution">
    <text evidence="2">The sequence shown here is derived from an EMBL/GenBank/DDBJ whole genome shotgun (WGS) entry which is preliminary data.</text>
</comment>